<feature type="modified residue" description="4-aspartylphosphate" evidence="6">
    <location>
        <position position="51"/>
    </location>
</feature>
<dbReference type="Gene3D" id="6.10.250.690">
    <property type="match status" value="1"/>
</dbReference>
<accession>A0A4Q1JUV8</accession>
<evidence type="ECO:0000256" key="5">
    <source>
        <dbReference type="ARBA" id="ARBA00023163"/>
    </source>
</evidence>
<name>A0A4Q1JUV8_9GAMM</name>
<sequence length="230" mass="25869">MRLLIIEDEPKTAGYLSRGLSEQGYSVDHADNGVDGLRLAMNNDYDAIVLDIMLPGMDGLQLMQTLRTSRDTPVIMLTARDQVDDRLRGLGAGADDYLVKPFSFLELLARLQAIVRRARPHEATQIQIGDLFIDLVARRATRGSRRLNLTAKEFSLLAALARRRSQILSKTVITETVWDINFDTNTNVVEVAIRRLRSKLEYPGETKLLHTVRGMGYVLELREEEASEAS</sequence>
<organism evidence="10 11">
    <name type="scientific">Pseudoxanthomonas composti</name>
    <dbReference type="NCBI Taxonomy" id="2137479"/>
    <lineage>
        <taxon>Bacteria</taxon>
        <taxon>Pseudomonadati</taxon>
        <taxon>Pseudomonadota</taxon>
        <taxon>Gammaproteobacteria</taxon>
        <taxon>Lysobacterales</taxon>
        <taxon>Lysobacteraceae</taxon>
        <taxon>Pseudoxanthomonas</taxon>
    </lineage>
</organism>
<dbReference type="PANTHER" id="PTHR48111:SF76">
    <property type="entry name" value="TWO-COMPONENT RESPONSE REGULATOR"/>
    <property type="match status" value="1"/>
</dbReference>
<feature type="domain" description="Response regulatory" evidence="8">
    <location>
        <begin position="2"/>
        <end position="115"/>
    </location>
</feature>
<evidence type="ECO:0000256" key="4">
    <source>
        <dbReference type="ARBA" id="ARBA00023125"/>
    </source>
</evidence>
<gene>
    <name evidence="10" type="ORF">EPA99_08660</name>
</gene>
<dbReference type="FunFam" id="3.40.50.2300:FF:000001">
    <property type="entry name" value="DNA-binding response regulator PhoB"/>
    <property type="match status" value="1"/>
</dbReference>
<dbReference type="InterPro" id="IPR001867">
    <property type="entry name" value="OmpR/PhoB-type_DNA-bd"/>
</dbReference>
<evidence type="ECO:0000256" key="3">
    <source>
        <dbReference type="ARBA" id="ARBA00023015"/>
    </source>
</evidence>
<dbReference type="InterPro" id="IPR001789">
    <property type="entry name" value="Sig_transdc_resp-reg_receiver"/>
</dbReference>
<dbReference type="CDD" id="cd19935">
    <property type="entry name" value="REC_OmpR_CusR-like"/>
    <property type="match status" value="1"/>
</dbReference>
<protein>
    <submittedName>
        <fullName evidence="10">Response regulator</fullName>
    </submittedName>
</protein>
<dbReference type="GO" id="GO:0006355">
    <property type="term" value="P:regulation of DNA-templated transcription"/>
    <property type="evidence" value="ECO:0007669"/>
    <property type="project" value="InterPro"/>
</dbReference>
<dbReference type="GO" id="GO:0005829">
    <property type="term" value="C:cytosol"/>
    <property type="evidence" value="ECO:0007669"/>
    <property type="project" value="TreeGrafter"/>
</dbReference>
<dbReference type="OrthoDB" id="9802426at2"/>
<dbReference type="AlphaFoldDB" id="A0A4Q1JUV8"/>
<evidence type="ECO:0000313" key="11">
    <source>
        <dbReference type="Proteomes" id="UP000289784"/>
    </source>
</evidence>
<keyword evidence="2" id="KW-0902">Two-component regulatory system</keyword>
<dbReference type="InterPro" id="IPR039420">
    <property type="entry name" value="WalR-like"/>
</dbReference>
<evidence type="ECO:0000256" key="1">
    <source>
        <dbReference type="ARBA" id="ARBA00022553"/>
    </source>
</evidence>
<dbReference type="CDD" id="cd00383">
    <property type="entry name" value="trans_reg_C"/>
    <property type="match status" value="1"/>
</dbReference>
<keyword evidence="4 7" id="KW-0238">DNA-binding</keyword>
<dbReference type="GO" id="GO:0032993">
    <property type="term" value="C:protein-DNA complex"/>
    <property type="evidence" value="ECO:0007669"/>
    <property type="project" value="TreeGrafter"/>
</dbReference>
<dbReference type="SUPFAM" id="SSF52172">
    <property type="entry name" value="CheY-like"/>
    <property type="match status" value="1"/>
</dbReference>
<evidence type="ECO:0000256" key="2">
    <source>
        <dbReference type="ARBA" id="ARBA00023012"/>
    </source>
</evidence>
<dbReference type="EMBL" id="SAWZ01000004">
    <property type="protein sequence ID" value="RXR05916.1"/>
    <property type="molecule type" value="Genomic_DNA"/>
</dbReference>
<evidence type="ECO:0000259" key="8">
    <source>
        <dbReference type="PROSITE" id="PS50110"/>
    </source>
</evidence>
<dbReference type="FunFam" id="1.10.10.10:FF:000005">
    <property type="entry name" value="Two-component system response regulator"/>
    <property type="match status" value="1"/>
</dbReference>
<dbReference type="Gene3D" id="3.40.50.2300">
    <property type="match status" value="1"/>
</dbReference>
<evidence type="ECO:0000256" key="7">
    <source>
        <dbReference type="PROSITE-ProRule" id="PRU01091"/>
    </source>
</evidence>
<dbReference type="PANTHER" id="PTHR48111">
    <property type="entry name" value="REGULATOR OF RPOS"/>
    <property type="match status" value="1"/>
</dbReference>
<keyword evidence="11" id="KW-1185">Reference proteome</keyword>
<dbReference type="RefSeq" id="WP_129470828.1">
    <property type="nucleotide sequence ID" value="NZ_SAWZ01000004.1"/>
</dbReference>
<proteinExistence type="predicted"/>
<keyword evidence="5" id="KW-0804">Transcription</keyword>
<reference evidence="10 11" key="1">
    <citation type="submission" date="2019-01" db="EMBL/GenBank/DDBJ databases">
        <title>Pseudoxanthomonas composti sp. nov., isolated from compost.</title>
        <authorList>
            <person name="Yang G."/>
        </authorList>
    </citation>
    <scope>NUCLEOTIDE SEQUENCE [LARGE SCALE GENOMIC DNA]</scope>
    <source>
        <strain evidence="10 11">GSS15</strain>
    </source>
</reference>
<keyword evidence="1 6" id="KW-0597">Phosphoprotein</keyword>
<dbReference type="InterPro" id="IPR006291">
    <property type="entry name" value="CusR-like"/>
</dbReference>
<feature type="domain" description="OmpR/PhoB-type" evidence="9">
    <location>
        <begin position="123"/>
        <end position="221"/>
    </location>
</feature>
<dbReference type="GO" id="GO:0000976">
    <property type="term" value="F:transcription cis-regulatory region binding"/>
    <property type="evidence" value="ECO:0007669"/>
    <property type="project" value="TreeGrafter"/>
</dbReference>
<evidence type="ECO:0000313" key="10">
    <source>
        <dbReference type="EMBL" id="RXR05916.1"/>
    </source>
</evidence>
<dbReference type="PROSITE" id="PS51755">
    <property type="entry name" value="OMPR_PHOB"/>
    <property type="match status" value="1"/>
</dbReference>
<dbReference type="SMART" id="SM00862">
    <property type="entry name" value="Trans_reg_C"/>
    <property type="match status" value="1"/>
</dbReference>
<evidence type="ECO:0000256" key="6">
    <source>
        <dbReference type="PROSITE-ProRule" id="PRU00169"/>
    </source>
</evidence>
<comment type="caution">
    <text evidence="10">The sequence shown here is derived from an EMBL/GenBank/DDBJ whole genome shotgun (WGS) entry which is preliminary data.</text>
</comment>
<dbReference type="PROSITE" id="PS50110">
    <property type="entry name" value="RESPONSE_REGULATORY"/>
    <property type="match status" value="1"/>
</dbReference>
<dbReference type="NCBIfam" id="TIGR01387">
    <property type="entry name" value="cztR_silR_copR"/>
    <property type="match status" value="1"/>
</dbReference>
<feature type="DNA-binding region" description="OmpR/PhoB-type" evidence="7">
    <location>
        <begin position="123"/>
        <end position="221"/>
    </location>
</feature>
<dbReference type="SMART" id="SM00448">
    <property type="entry name" value="REC"/>
    <property type="match status" value="1"/>
</dbReference>
<evidence type="ECO:0000259" key="9">
    <source>
        <dbReference type="PROSITE" id="PS51755"/>
    </source>
</evidence>
<dbReference type="Pfam" id="PF00072">
    <property type="entry name" value="Response_reg"/>
    <property type="match status" value="1"/>
</dbReference>
<dbReference type="Gene3D" id="1.10.10.10">
    <property type="entry name" value="Winged helix-like DNA-binding domain superfamily/Winged helix DNA-binding domain"/>
    <property type="match status" value="1"/>
</dbReference>
<dbReference type="InterPro" id="IPR011006">
    <property type="entry name" value="CheY-like_superfamily"/>
</dbReference>
<dbReference type="Proteomes" id="UP000289784">
    <property type="component" value="Unassembled WGS sequence"/>
</dbReference>
<dbReference type="InterPro" id="IPR036388">
    <property type="entry name" value="WH-like_DNA-bd_sf"/>
</dbReference>
<dbReference type="Pfam" id="PF00486">
    <property type="entry name" value="Trans_reg_C"/>
    <property type="match status" value="1"/>
</dbReference>
<keyword evidence="3" id="KW-0805">Transcription regulation</keyword>
<dbReference type="GO" id="GO:0000156">
    <property type="term" value="F:phosphorelay response regulator activity"/>
    <property type="evidence" value="ECO:0007669"/>
    <property type="project" value="TreeGrafter"/>
</dbReference>